<keyword evidence="2" id="KW-1133">Transmembrane helix</keyword>
<sequence length="235" mass="26879">MMMSFDADTKVPPLKSSKSHGYDKPSSHQKHLAEQCDDKRKKSDEKPKKKKHEYNQPSSAENGCENSRIYQRLSSAGKSLSSRSAGYDIPKDTINEAIIGNSDQCHHSSPSCSPSKRPLLPAHKFRSGTPRSPPPTIVLSPPEEHSAEKVKVIFEYDQERCKMKVADDEGTPNFLIRNKRTILICAFILLIFLLVSISIVIIYALNSEQYQWNFISFHFYCYHLCIKFRTIIKHY</sequence>
<evidence type="ECO:0000256" key="2">
    <source>
        <dbReference type="SAM" id="Phobius"/>
    </source>
</evidence>
<keyword evidence="2" id="KW-0812">Transmembrane</keyword>
<dbReference type="WBParaSite" id="PgR075_g045_t10">
    <property type="protein sequence ID" value="PgR075_g045_t10"/>
    <property type="gene ID" value="PgR075_g045"/>
</dbReference>
<keyword evidence="2" id="KW-0472">Membrane</keyword>
<protein>
    <submittedName>
        <fullName evidence="4 5">Uncharacterized protein</fullName>
    </submittedName>
</protein>
<dbReference type="Proteomes" id="UP000887569">
    <property type="component" value="Unplaced"/>
</dbReference>
<dbReference type="AlphaFoldDB" id="A0A915C054"/>
<reference evidence="4 5" key="1">
    <citation type="submission" date="2022-11" db="UniProtKB">
        <authorList>
            <consortium name="WormBaseParasite"/>
        </authorList>
    </citation>
    <scope>IDENTIFICATION</scope>
</reference>
<dbReference type="WBParaSite" id="PgR075_g045_t06">
    <property type="protein sequence ID" value="PgR075_g045_t06"/>
    <property type="gene ID" value="PgR075_g045"/>
</dbReference>
<name>A0A915C054_PARUN</name>
<keyword evidence="3" id="KW-1185">Reference proteome</keyword>
<feature type="region of interest" description="Disordered" evidence="1">
    <location>
        <begin position="1"/>
        <end position="70"/>
    </location>
</feature>
<dbReference type="WBParaSite" id="PgR075_g045_t05">
    <property type="protein sequence ID" value="PgR075_g045_t05"/>
    <property type="gene ID" value="PgR075_g045"/>
</dbReference>
<dbReference type="WBParaSite" id="PgR075_g045_t08">
    <property type="protein sequence ID" value="PgR075_g045_t08"/>
    <property type="gene ID" value="PgR075_g045"/>
</dbReference>
<dbReference type="WBParaSite" id="PgR075_g045_t04">
    <property type="protein sequence ID" value="PgR075_g045_t04"/>
    <property type="gene ID" value="PgR075_g045"/>
</dbReference>
<feature type="compositionally biased region" description="Polar residues" evidence="1">
    <location>
        <begin position="55"/>
        <end position="69"/>
    </location>
</feature>
<accession>A0A915C054</accession>
<evidence type="ECO:0000313" key="4">
    <source>
        <dbReference type="WBParaSite" id="PgR075_g045_t04"/>
    </source>
</evidence>
<evidence type="ECO:0000256" key="1">
    <source>
        <dbReference type="SAM" id="MobiDB-lite"/>
    </source>
</evidence>
<feature type="region of interest" description="Disordered" evidence="1">
    <location>
        <begin position="105"/>
        <end position="141"/>
    </location>
</feature>
<evidence type="ECO:0000313" key="3">
    <source>
        <dbReference type="Proteomes" id="UP000887569"/>
    </source>
</evidence>
<feature type="compositionally biased region" description="Basic and acidic residues" evidence="1">
    <location>
        <begin position="20"/>
        <end position="47"/>
    </location>
</feature>
<evidence type="ECO:0000313" key="5">
    <source>
        <dbReference type="WBParaSite" id="PgR075_g045_t05"/>
    </source>
</evidence>
<organism evidence="3 4">
    <name type="scientific">Parascaris univalens</name>
    <name type="common">Nematode worm</name>
    <dbReference type="NCBI Taxonomy" id="6257"/>
    <lineage>
        <taxon>Eukaryota</taxon>
        <taxon>Metazoa</taxon>
        <taxon>Ecdysozoa</taxon>
        <taxon>Nematoda</taxon>
        <taxon>Chromadorea</taxon>
        <taxon>Rhabditida</taxon>
        <taxon>Spirurina</taxon>
        <taxon>Ascaridomorpha</taxon>
        <taxon>Ascaridoidea</taxon>
        <taxon>Ascarididae</taxon>
        <taxon>Parascaris</taxon>
    </lineage>
</organism>
<proteinExistence type="predicted"/>
<feature type="transmembrane region" description="Helical" evidence="2">
    <location>
        <begin position="182"/>
        <end position="204"/>
    </location>
</feature>